<reference evidence="2 3" key="1">
    <citation type="journal article" date="2011" name="J. Bacteriol.">
        <title>Genome sequence of Helicobacter bizzozeronii strain CIII-1, an isolate from human gastric mucosa.</title>
        <authorList>
            <person name="Schott T."/>
            <person name="Rossi M."/>
            <person name="Hanninen M.L."/>
        </authorList>
    </citation>
    <scope>NUCLEOTIDE SEQUENCE [LARGE SCALE GENOMIC DNA]</scope>
    <source>
        <strain evidence="2 3">CIII-1</strain>
    </source>
</reference>
<dbReference type="SUPFAM" id="SSF64182">
    <property type="entry name" value="DHH phosphoesterases"/>
    <property type="match status" value="1"/>
</dbReference>
<protein>
    <submittedName>
        <fullName evidence="2">Single-stranded-DNA-specific exonuclease RecJ</fullName>
        <ecNumber evidence="2">3.1.-.-</ecNumber>
    </submittedName>
</protein>
<dbReference type="HOGENOM" id="CLU_632782_0_0_7"/>
<dbReference type="GeneID" id="64361486"/>
<dbReference type="InterPro" id="IPR051673">
    <property type="entry name" value="SSDNA_exonuclease_RecJ"/>
</dbReference>
<evidence type="ECO:0000313" key="2">
    <source>
        <dbReference type="EMBL" id="CCB79522.1"/>
    </source>
</evidence>
<keyword evidence="2" id="KW-0540">Nuclease</keyword>
<accession>F8KRX3</accession>
<dbReference type="STRING" id="1002804.HBZC1_05360"/>
<keyword evidence="3" id="KW-1185">Reference proteome</keyword>
<dbReference type="InterPro" id="IPR038763">
    <property type="entry name" value="DHH_sf"/>
</dbReference>
<dbReference type="EMBL" id="FR871757">
    <property type="protein sequence ID" value="CCB79522.1"/>
    <property type="molecule type" value="Genomic_DNA"/>
</dbReference>
<dbReference type="EC" id="3.1.-.-" evidence="2"/>
<dbReference type="Gene3D" id="3.10.310.30">
    <property type="match status" value="1"/>
</dbReference>
<evidence type="ECO:0000259" key="1">
    <source>
        <dbReference type="Pfam" id="PF01368"/>
    </source>
</evidence>
<dbReference type="RefSeq" id="WP_013890001.1">
    <property type="nucleotide sequence ID" value="NC_015674.1"/>
</dbReference>
<name>F8KRX3_HELBC</name>
<keyword evidence="2" id="KW-0269">Exonuclease</keyword>
<dbReference type="Gene3D" id="3.90.1640.30">
    <property type="match status" value="1"/>
</dbReference>
<dbReference type="GO" id="GO:0004527">
    <property type="term" value="F:exonuclease activity"/>
    <property type="evidence" value="ECO:0007669"/>
    <property type="project" value="UniProtKB-KW"/>
</dbReference>
<dbReference type="AlphaFoldDB" id="F8KRX3"/>
<proteinExistence type="predicted"/>
<organism evidence="2 3">
    <name type="scientific">Helicobacter bizzozeronii (strain CIII-1)</name>
    <dbReference type="NCBI Taxonomy" id="1002804"/>
    <lineage>
        <taxon>Bacteria</taxon>
        <taxon>Pseudomonadati</taxon>
        <taxon>Campylobacterota</taxon>
        <taxon>Epsilonproteobacteria</taxon>
        <taxon>Campylobacterales</taxon>
        <taxon>Helicobacteraceae</taxon>
        <taxon>Helicobacter</taxon>
    </lineage>
</organism>
<dbReference type="PANTHER" id="PTHR30255">
    <property type="entry name" value="SINGLE-STRANDED-DNA-SPECIFIC EXONUCLEASE RECJ"/>
    <property type="match status" value="1"/>
</dbReference>
<dbReference type="Proteomes" id="UP000008387">
    <property type="component" value="Chromosome"/>
</dbReference>
<gene>
    <name evidence="2" type="ordered locus">HBZC1_05360</name>
</gene>
<dbReference type="eggNOG" id="COG0608">
    <property type="taxonomic scope" value="Bacteria"/>
</dbReference>
<feature type="domain" description="DDH" evidence="1">
    <location>
        <begin position="48"/>
        <end position="206"/>
    </location>
</feature>
<sequence>MLAQFQAHIEKISQEDGKHKFSLDDVLLMGDGLKALELLHKAIQNQQQIILVGDYDCDGMSGTALVLYFFREVLGYPLVHYIIPRRNVDSYAVSVPLLEEYATKRRLVGEVYVAGGIKGGQELNLDNSLFLTIDNGAGISDEVHAMLQSYQSTLILSDHHEFLEGRVPKCDAFVHPLLSDQHNFKGISGACVAYLLVLAYAKHYQIKMRLDHLHYMQILAGISTIGDLMDLSMPYNRQLVQRMDANLKKSMPANLAQLYALSPYKNPYKLATLAWDVIPLINAVGRLDGIEGFCHCNLVVDFLSQNTPNAHYAQLLLETNQRRKELVAQIKQSLQIVRQKRLFHAGGAVPRGILGVIANQILEQGCLLALCWRYQGTEIEASLRSKEPDLIALLAGMKQAGIGVSGGGHKLACGVVFEGMGDFQKALEFLDGML</sequence>
<dbReference type="InterPro" id="IPR001667">
    <property type="entry name" value="DDH_dom"/>
</dbReference>
<dbReference type="KEGG" id="hbi:HBZC1_05360"/>
<dbReference type="Pfam" id="PF01368">
    <property type="entry name" value="DHH"/>
    <property type="match status" value="1"/>
</dbReference>
<evidence type="ECO:0000313" key="3">
    <source>
        <dbReference type="Proteomes" id="UP000008387"/>
    </source>
</evidence>
<keyword evidence="2" id="KW-0378">Hydrolase</keyword>
<dbReference type="PANTHER" id="PTHR30255:SF2">
    <property type="entry name" value="SINGLE-STRANDED-DNA-SPECIFIC EXONUCLEASE RECJ"/>
    <property type="match status" value="1"/>
</dbReference>